<dbReference type="EMBL" id="RZGR01000004">
    <property type="protein sequence ID" value="RUQ90435.1"/>
    <property type="molecule type" value="Genomic_DNA"/>
</dbReference>
<protein>
    <submittedName>
        <fullName evidence="1">Uncharacterized protein</fullName>
    </submittedName>
</protein>
<dbReference type="Proteomes" id="UP000288012">
    <property type="component" value="Unassembled WGS sequence"/>
</dbReference>
<accession>A0A433JLP7</accession>
<evidence type="ECO:0000313" key="2">
    <source>
        <dbReference type="Proteomes" id="UP000288012"/>
    </source>
</evidence>
<dbReference type="AlphaFoldDB" id="A0A433JLP7"/>
<proteinExistence type="predicted"/>
<gene>
    <name evidence="1" type="ORF">EKM59_02195</name>
</gene>
<dbReference type="RefSeq" id="WP_127111067.1">
    <property type="nucleotide sequence ID" value="NZ_RZGR01000004.1"/>
</dbReference>
<name>A0A433JLP7_9GAMM</name>
<comment type="caution">
    <text evidence="1">The sequence shown here is derived from an EMBL/GenBank/DDBJ whole genome shotgun (WGS) entry which is preliminary data.</text>
</comment>
<organism evidence="1 2">
    <name type="scientific">Legionella septentrionalis</name>
    <dbReference type="NCBI Taxonomy" id="2498109"/>
    <lineage>
        <taxon>Bacteria</taxon>
        <taxon>Pseudomonadati</taxon>
        <taxon>Pseudomonadota</taxon>
        <taxon>Gammaproteobacteria</taxon>
        <taxon>Legionellales</taxon>
        <taxon>Legionellaceae</taxon>
        <taxon>Legionella</taxon>
    </lineage>
</organism>
<keyword evidence="2" id="KW-1185">Reference proteome</keyword>
<reference evidence="1 2" key="1">
    <citation type="submission" date="2018-12" db="EMBL/GenBank/DDBJ databases">
        <title>Legionella sp,whole genome shotgun sequence.</title>
        <authorList>
            <person name="Wu H."/>
        </authorList>
    </citation>
    <scope>NUCLEOTIDE SEQUENCE [LARGE SCALE GENOMIC DNA]</scope>
    <source>
        <strain evidence="2">km714</strain>
    </source>
</reference>
<evidence type="ECO:0000313" key="1">
    <source>
        <dbReference type="EMBL" id="RUQ90435.1"/>
    </source>
</evidence>
<sequence>MPYAQWPPSVATRTYHDKHGNKISGKEKGESLPSCSFVKQKEAAALTALSDTFVSTSLFTDLPPKFFQDFLKIQNGSNPIVFPAMGKDKGGSVRSYMQAHPAFQKGSLNPNNWEELGWSTKKEYEQWLDTSMLFAFSHCNHYCSALRIFEADRDKNNSNNGSHFYFKQSDNIEKRTNILSVSGFEFRGFPTRNVTQAVLSEVEKHSKLTMQQILSAAESTQTTDIVLIPFGMGVFIKGHPNEAAIRNKMMAGMVEALKEYKDRPVSIHSCGWTSFNSQLKEACASNPRISLIPHEGEDAYTIANDIQDRGNDNNEMEDIPANFADEFTRRQKKSLLINAGDSDWLAMLDNKRGPGQCWKGHTLYHNTSDEYFALVTDLALHSVQNLIKCFADSLDSKIFSFANMSDDFKKYEKKFFSALDVLKLKTDELIERGKENAKYKEVALKAGALFNTLKSAGEVFFNPTTPPTIESLKNFREECKQAIELAEGEFKKHRGIWGDLHPVLKAILGILAAITIAPAIIVQATTEAGFVGTFFKTPPTDSMKKLGRFAENLDEIHSALEKKLGPS</sequence>